<feature type="transmembrane region" description="Helical" evidence="6">
    <location>
        <begin position="178"/>
        <end position="197"/>
    </location>
</feature>
<evidence type="ECO:0000313" key="8">
    <source>
        <dbReference type="Proteomes" id="UP000095023"/>
    </source>
</evidence>
<dbReference type="InterPro" id="IPR002995">
    <property type="entry name" value="Surf4"/>
</dbReference>
<dbReference type="AlphaFoldDB" id="A0A1E4TKR1"/>
<dbReference type="GO" id="GO:0006888">
    <property type="term" value="P:endoplasmic reticulum to Golgi vesicle-mediated transport"/>
    <property type="evidence" value="ECO:0007669"/>
    <property type="project" value="EnsemblFungi"/>
</dbReference>
<keyword evidence="4 6" id="KW-1133">Transmembrane helix</keyword>
<evidence type="ECO:0000256" key="3">
    <source>
        <dbReference type="ARBA" id="ARBA00022692"/>
    </source>
</evidence>
<dbReference type="EMBL" id="KV453841">
    <property type="protein sequence ID" value="ODV92360.1"/>
    <property type="molecule type" value="Genomic_DNA"/>
</dbReference>
<name>A0A1E4TKR1_9ASCO</name>
<feature type="transmembrane region" description="Helical" evidence="6">
    <location>
        <begin position="267"/>
        <end position="286"/>
    </location>
</feature>
<feature type="transmembrane region" description="Helical" evidence="6">
    <location>
        <begin position="203"/>
        <end position="223"/>
    </location>
</feature>
<keyword evidence="3 6" id="KW-0812">Transmembrane</keyword>
<dbReference type="Pfam" id="PF02077">
    <property type="entry name" value="SURF4"/>
    <property type="match status" value="1"/>
</dbReference>
<dbReference type="GO" id="GO:0030134">
    <property type="term" value="C:COPII-coated ER to Golgi transport vesicle"/>
    <property type="evidence" value="ECO:0007669"/>
    <property type="project" value="EnsemblFungi"/>
</dbReference>
<accession>A0A1E4TKR1</accession>
<dbReference type="GO" id="GO:0097020">
    <property type="term" value="F:COPII receptor activity"/>
    <property type="evidence" value="ECO:0007669"/>
    <property type="project" value="EnsemblFungi"/>
</dbReference>
<feature type="transmembrane region" description="Helical" evidence="6">
    <location>
        <begin position="230"/>
        <end position="247"/>
    </location>
</feature>
<evidence type="ECO:0000256" key="5">
    <source>
        <dbReference type="ARBA" id="ARBA00023136"/>
    </source>
</evidence>
<reference evidence="8" key="1">
    <citation type="submission" date="2016-02" db="EMBL/GenBank/DDBJ databases">
        <title>Comparative genomics of biotechnologically important yeasts.</title>
        <authorList>
            <consortium name="DOE Joint Genome Institute"/>
            <person name="Riley R."/>
            <person name="Haridas S."/>
            <person name="Wolfe K.H."/>
            <person name="Lopes M.R."/>
            <person name="Hittinger C.T."/>
            <person name="Goker M."/>
            <person name="Salamov A."/>
            <person name="Wisecaver J."/>
            <person name="Long T.M."/>
            <person name="Aerts A.L."/>
            <person name="Barry K."/>
            <person name="Choi C."/>
            <person name="Clum A."/>
            <person name="Coughlan A.Y."/>
            <person name="Deshpande S."/>
            <person name="Douglass A.P."/>
            <person name="Hanson S.J."/>
            <person name="Klenk H.-P."/>
            <person name="Labutti K."/>
            <person name="Lapidus A."/>
            <person name="Lindquist E."/>
            <person name="Lipzen A."/>
            <person name="Meier-Kolthoff J.P."/>
            <person name="Ohm R.A."/>
            <person name="Otillar R.P."/>
            <person name="Pangilinan J."/>
            <person name="Peng Y."/>
            <person name="Rokas A."/>
            <person name="Rosa C.A."/>
            <person name="Scheuner C."/>
            <person name="Sibirny A.A."/>
            <person name="Slot J.C."/>
            <person name="Stielow J.B."/>
            <person name="Sun H."/>
            <person name="Kurtzman C.P."/>
            <person name="Blackwell M."/>
            <person name="Jeffries T.W."/>
            <person name="Grigoriev I.V."/>
        </authorList>
    </citation>
    <scope>NUCLEOTIDE SEQUENCE [LARGE SCALE GENOMIC DNA]</scope>
    <source>
        <strain evidence="8">NRRL Y-17796</strain>
    </source>
</reference>
<comment type="similarity">
    <text evidence="2">Belongs to the SURF4 family.</text>
</comment>
<proteinExistence type="inferred from homology"/>
<evidence type="ECO:0000256" key="1">
    <source>
        <dbReference type="ARBA" id="ARBA00004141"/>
    </source>
</evidence>
<keyword evidence="5 6" id="KW-0472">Membrane</keyword>
<feature type="transmembrane region" description="Helical" evidence="6">
    <location>
        <begin position="84"/>
        <end position="104"/>
    </location>
</feature>
<organism evidence="7 8">
    <name type="scientific">Tortispora caseinolytica NRRL Y-17796</name>
    <dbReference type="NCBI Taxonomy" id="767744"/>
    <lineage>
        <taxon>Eukaryota</taxon>
        <taxon>Fungi</taxon>
        <taxon>Dikarya</taxon>
        <taxon>Ascomycota</taxon>
        <taxon>Saccharomycotina</taxon>
        <taxon>Trigonopsidomycetes</taxon>
        <taxon>Trigonopsidales</taxon>
        <taxon>Trigonopsidaceae</taxon>
        <taxon>Tortispora</taxon>
    </lineage>
</organism>
<dbReference type="GO" id="GO:0016020">
    <property type="term" value="C:membrane"/>
    <property type="evidence" value="ECO:0007669"/>
    <property type="project" value="UniProtKB-SubCell"/>
</dbReference>
<sequence length="293" mass="32777">MPSSPIDGGGFSFGHDNSGVLGSVKTKAEQLENIINPVSNTLRPYLPSIGRMLVILTFLEDSLRLLTQWNQQAFYLRNYRHVPYIFVAVFLLSNICSMLVGSALIMLQKHVMFAVCLLLAVVVGQALIYGLIFDLSFLSRNLSLVGGLVMVLSDSVMRNNVSRGFPGLPELEEKDRKRYYQLAGRIMLVFLFITFLFSGQWTIPRLVVSVLSLALCLMVVLGFKTKLSAAFLVFILTIYNFSANHFWTYATTSARRDFLRYEFFQTMSIVGGLILVASSGAGAISFDEKKKVY</sequence>
<protein>
    <submittedName>
        <fullName evidence="7">Uncharacterized protein</fullName>
    </submittedName>
</protein>
<dbReference type="Proteomes" id="UP000095023">
    <property type="component" value="Unassembled WGS sequence"/>
</dbReference>
<gene>
    <name evidence="7" type="ORF">CANCADRAFT_21046</name>
</gene>
<evidence type="ECO:0000256" key="6">
    <source>
        <dbReference type="SAM" id="Phobius"/>
    </source>
</evidence>
<evidence type="ECO:0000256" key="4">
    <source>
        <dbReference type="ARBA" id="ARBA00022989"/>
    </source>
</evidence>
<comment type="subcellular location">
    <subcellularLocation>
        <location evidence="1">Membrane</location>
        <topology evidence="1">Multi-pass membrane protein</topology>
    </subcellularLocation>
</comment>
<keyword evidence="8" id="KW-1185">Reference proteome</keyword>
<evidence type="ECO:0000256" key="2">
    <source>
        <dbReference type="ARBA" id="ARBA00006945"/>
    </source>
</evidence>
<evidence type="ECO:0000313" key="7">
    <source>
        <dbReference type="EMBL" id="ODV92360.1"/>
    </source>
</evidence>
<feature type="transmembrane region" description="Helical" evidence="6">
    <location>
        <begin position="111"/>
        <end position="132"/>
    </location>
</feature>
<dbReference type="OrthoDB" id="7859621at2759"/>